<feature type="compositionally biased region" description="Polar residues" evidence="1">
    <location>
        <begin position="37"/>
        <end position="51"/>
    </location>
</feature>
<sequence length="437" mass="49015">MDTQPPSQYSRRDFLRKSADLAKGAVAFSFIPITNAGPTQTAGEASASTLGAPTASEPVQTAPPVGAQEARETNEPFQGEPWIDIRDIATSSRERMNFSGVLSPYKVAYYDDAPSHKYSTSENPAWNDWAERYKRFYEIASPHFGSLPTPDIFPLYAKGVLDYQDGTPGELSETEYGEYWAGGAMNNIYRLWITEQKRFPINGVHYTPDPHCISEAVSVLSPLGSSYPPFDLERDPKAKTFITDLFRKNLEGRILSQHYPQYEGDVSKPLEIERDMAQGIIMDQRKQIRNLVIEVLGKQYPQNKMNLDPVEVIFYSLDSAEADIQSQNPDALIHYKPMSAHGGGYADWPHVSQFVFVNIATLDPYDIVQSTLHECAHRLPTPKIRGGNDDARNSYWGFISTHAEEGNHFPTMNNPVPRAQGIKDYNSRNCISSGFFP</sequence>
<dbReference type="PROSITE" id="PS51318">
    <property type="entry name" value="TAT"/>
    <property type="match status" value="1"/>
</dbReference>
<dbReference type="AlphaFoldDB" id="A0A2M8KNS5"/>
<accession>A0A2M8KNS5</accession>
<dbReference type="InterPro" id="IPR006311">
    <property type="entry name" value="TAT_signal"/>
</dbReference>
<evidence type="ECO:0000313" key="2">
    <source>
        <dbReference type="EMBL" id="PJE61584.1"/>
    </source>
</evidence>
<organism evidence="2 3">
    <name type="scientific">Candidatus Roizmanbacteria bacterium CG10_big_fil_rev_8_21_14_0_10_39_12</name>
    <dbReference type="NCBI Taxonomy" id="1974852"/>
    <lineage>
        <taxon>Bacteria</taxon>
        <taxon>Candidatus Roizmaniibacteriota</taxon>
    </lineage>
</organism>
<dbReference type="Proteomes" id="UP000230222">
    <property type="component" value="Unassembled WGS sequence"/>
</dbReference>
<dbReference type="EMBL" id="PFEC01000067">
    <property type="protein sequence ID" value="PJE61584.1"/>
    <property type="molecule type" value="Genomic_DNA"/>
</dbReference>
<proteinExistence type="predicted"/>
<comment type="caution">
    <text evidence="2">The sequence shown here is derived from an EMBL/GenBank/DDBJ whole genome shotgun (WGS) entry which is preliminary data.</text>
</comment>
<evidence type="ECO:0000313" key="3">
    <source>
        <dbReference type="Proteomes" id="UP000230222"/>
    </source>
</evidence>
<protein>
    <submittedName>
        <fullName evidence="2">Uncharacterized protein</fullName>
    </submittedName>
</protein>
<evidence type="ECO:0000256" key="1">
    <source>
        <dbReference type="SAM" id="MobiDB-lite"/>
    </source>
</evidence>
<feature type="region of interest" description="Disordered" evidence="1">
    <location>
        <begin position="37"/>
        <end position="62"/>
    </location>
</feature>
<reference evidence="3" key="1">
    <citation type="submission" date="2017-09" db="EMBL/GenBank/DDBJ databases">
        <title>Depth-based differentiation of microbial function through sediment-hosted aquifers and enrichment of novel symbionts in the deep terrestrial subsurface.</title>
        <authorList>
            <person name="Probst A.J."/>
            <person name="Ladd B."/>
            <person name="Jarett J.K."/>
            <person name="Geller-Mcgrath D.E."/>
            <person name="Sieber C.M.K."/>
            <person name="Emerson J.B."/>
            <person name="Anantharaman K."/>
            <person name="Thomas B.C."/>
            <person name="Malmstrom R."/>
            <person name="Stieglmeier M."/>
            <person name="Klingl A."/>
            <person name="Woyke T."/>
            <person name="Ryan C.M."/>
            <person name="Banfield J.F."/>
        </authorList>
    </citation>
    <scope>NUCLEOTIDE SEQUENCE [LARGE SCALE GENOMIC DNA]</scope>
</reference>
<name>A0A2M8KNS5_9BACT</name>
<gene>
    <name evidence="2" type="ORF">COU87_03785</name>
</gene>